<evidence type="ECO:0000259" key="17">
    <source>
        <dbReference type="Pfam" id="PF01488"/>
    </source>
</evidence>
<reference evidence="19 20" key="1">
    <citation type="journal article" date="2009" name="Stand. Genomic Sci.">
        <title>Complete genome sequence of Slackia heliotrinireducens type strain (RHS 1).</title>
        <authorList>
            <person name="Pukall R."/>
            <person name="Lapidus A."/>
            <person name="Nolan M."/>
            <person name="Copeland A."/>
            <person name="Glavina Del Rio T."/>
            <person name="Lucas S."/>
            <person name="Chen F."/>
            <person name="Tice H."/>
            <person name="Cheng J.F."/>
            <person name="Chertkov O."/>
            <person name="Bruce D."/>
            <person name="Goodwin L."/>
            <person name="Kuske C."/>
            <person name="Brettin T."/>
            <person name="Detter J.C."/>
            <person name="Han C."/>
            <person name="Pitluck S."/>
            <person name="Pati A."/>
            <person name="Mavrommatis K."/>
            <person name="Ivanova N."/>
            <person name="Ovchinnikova G."/>
            <person name="Chen A."/>
            <person name="Palaniappan K."/>
            <person name="Schneider S."/>
            <person name="Rohde M."/>
            <person name="Chain P."/>
            <person name="D'haeseleer P."/>
            <person name="Goker M."/>
            <person name="Bristow J."/>
            <person name="Eisen J.A."/>
            <person name="Markowitz V."/>
            <person name="Kyrpides N.C."/>
            <person name="Klenk H.P."/>
            <person name="Hugenholtz P."/>
        </authorList>
    </citation>
    <scope>NUCLEOTIDE SEQUENCE [LARGE SCALE GENOMIC DNA]</scope>
    <source>
        <strain evidence="20">ATCC 29202 / DSM 20476 / NCTC 11029 / RHS 1</strain>
    </source>
</reference>
<dbReference type="Pfam" id="PF01488">
    <property type="entry name" value="Shikimate_DH"/>
    <property type="match status" value="1"/>
</dbReference>
<dbReference type="SUPFAM" id="SSF69742">
    <property type="entry name" value="Glutamyl tRNA-reductase catalytic, N-terminal domain"/>
    <property type="match status" value="1"/>
</dbReference>
<gene>
    <name evidence="9" type="primary">hemA</name>
    <name evidence="19" type="ordered locus">Shel_11600</name>
</gene>
<dbReference type="InterPro" id="IPR036343">
    <property type="entry name" value="GluRdtase_N_sf"/>
</dbReference>
<feature type="site" description="Important for activity" evidence="9 13">
    <location>
        <position position="97"/>
    </location>
</feature>
<evidence type="ECO:0000256" key="15">
    <source>
        <dbReference type="SAM" id="Coils"/>
    </source>
</evidence>
<dbReference type="EC" id="1.2.1.70" evidence="3 9"/>
<dbReference type="PIRSF" id="PIRSF000445">
    <property type="entry name" value="4pyrrol_synth_GluRdtase"/>
    <property type="match status" value="1"/>
</dbReference>
<feature type="binding site" evidence="9 11">
    <location>
        <begin position="112"/>
        <end position="114"/>
    </location>
    <ligand>
        <name>substrate</name>
    </ligand>
</feature>
<dbReference type="RefSeq" id="WP_012798297.1">
    <property type="nucleotide sequence ID" value="NC_013165.1"/>
</dbReference>
<organism evidence="19 20">
    <name type="scientific">Slackia heliotrinireducens (strain ATCC 29202 / DSM 20476 / NCTC 11029 / RHS 1)</name>
    <name type="common">Peptococcus heliotrinreducens</name>
    <dbReference type="NCBI Taxonomy" id="471855"/>
    <lineage>
        <taxon>Bacteria</taxon>
        <taxon>Bacillati</taxon>
        <taxon>Actinomycetota</taxon>
        <taxon>Coriobacteriia</taxon>
        <taxon>Eggerthellales</taxon>
        <taxon>Eggerthellaceae</taxon>
        <taxon>Slackia</taxon>
    </lineage>
</organism>
<dbReference type="SUPFAM" id="SSF51735">
    <property type="entry name" value="NAD(P)-binding Rossmann-fold domains"/>
    <property type="match status" value="1"/>
</dbReference>
<evidence type="ECO:0000256" key="4">
    <source>
        <dbReference type="ARBA" id="ARBA00022857"/>
    </source>
</evidence>
<dbReference type="PANTHER" id="PTHR43013">
    <property type="entry name" value="GLUTAMYL-TRNA REDUCTASE"/>
    <property type="match status" value="1"/>
</dbReference>
<feature type="domain" description="Tetrapyrrole biosynthesis glutamyl-tRNA reductase dimerisation" evidence="16">
    <location>
        <begin position="321"/>
        <end position="424"/>
    </location>
</feature>
<evidence type="ECO:0000256" key="7">
    <source>
        <dbReference type="ARBA" id="ARBA00047464"/>
    </source>
</evidence>
<feature type="active site" description="Nucleophile" evidence="9 10">
    <location>
        <position position="50"/>
    </location>
</feature>
<dbReference type="GO" id="GO:0050661">
    <property type="term" value="F:NADP binding"/>
    <property type="evidence" value="ECO:0007669"/>
    <property type="project" value="InterPro"/>
</dbReference>
<evidence type="ECO:0000256" key="8">
    <source>
        <dbReference type="ARBA" id="ARBA00068659"/>
    </source>
</evidence>
<evidence type="ECO:0000259" key="18">
    <source>
        <dbReference type="Pfam" id="PF05201"/>
    </source>
</evidence>
<protein>
    <recommendedName>
        <fullName evidence="8 9">Glutamyl-tRNA reductase</fullName>
        <shortName evidence="9">GluTR</shortName>
        <ecNumber evidence="3 9">1.2.1.70</ecNumber>
    </recommendedName>
</protein>
<feature type="binding site" evidence="9 12">
    <location>
        <begin position="187"/>
        <end position="192"/>
    </location>
    <ligand>
        <name>NADP(+)</name>
        <dbReference type="ChEBI" id="CHEBI:58349"/>
    </ligand>
</feature>
<dbReference type="PANTHER" id="PTHR43013:SF1">
    <property type="entry name" value="GLUTAMYL-TRNA REDUCTASE"/>
    <property type="match status" value="1"/>
</dbReference>
<dbReference type="GO" id="GO:0019353">
    <property type="term" value="P:protoporphyrinogen IX biosynthetic process from glutamate"/>
    <property type="evidence" value="ECO:0007669"/>
    <property type="project" value="TreeGrafter"/>
</dbReference>
<feature type="binding site" evidence="9 11">
    <location>
        <position position="107"/>
    </location>
    <ligand>
        <name>substrate</name>
    </ligand>
</feature>
<feature type="domain" description="Quinate/shikimate 5-dehydrogenase/glutamyl-tRNA reductase" evidence="17">
    <location>
        <begin position="170"/>
        <end position="306"/>
    </location>
</feature>
<dbReference type="GO" id="GO:0008883">
    <property type="term" value="F:glutamyl-tRNA reductase activity"/>
    <property type="evidence" value="ECO:0007669"/>
    <property type="project" value="UniProtKB-UniRule"/>
</dbReference>
<dbReference type="Pfam" id="PF00745">
    <property type="entry name" value="GlutR_dimer"/>
    <property type="match status" value="1"/>
</dbReference>
<dbReference type="NCBIfam" id="TIGR01035">
    <property type="entry name" value="hemA"/>
    <property type="match status" value="1"/>
</dbReference>
<dbReference type="Gene3D" id="3.40.50.720">
    <property type="entry name" value="NAD(P)-binding Rossmann-like Domain"/>
    <property type="match status" value="1"/>
</dbReference>
<evidence type="ECO:0000256" key="5">
    <source>
        <dbReference type="ARBA" id="ARBA00023002"/>
    </source>
</evidence>
<dbReference type="eggNOG" id="COG0373">
    <property type="taxonomic scope" value="Bacteria"/>
</dbReference>
<feature type="binding site" evidence="9 11">
    <location>
        <begin position="49"/>
        <end position="52"/>
    </location>
    <ligand>
        <name>substrate</name>
    </ligand>
</feature>
<dbReference type="EMBL" id="CP001684">
    <property type="protein sequence ID" value="ACV22194.1"/>
    <property type="molecule type" value="Genomic_DNA"/>
</dbReference>
<evidence type="ECO:0000256" key="6">
    <source>
        <dbReference type="ARBA" id="ARBA00023244"/>
    </source>
</evidence>
<dbReference type="CDD" id="cd05213">
    <property type="entry name" value="NAD_bind_Glutamyl_tRNA_reduct"/>
    <property type="match status" value="1"/>
</dbReference>
<evidence type="ECO:0000259" key="16">
    <source>
        <dbReference type="Pfam" id="PF00745"/>
    </source>
</evidence>
<evidence type="ECO:0000256" key="1">
    <source>
        <dbReference type="ARBA" id="ARBA00005059"/>
    </source>
</evidence>
<feature type="coiled-coil region" evidence="15">
    <location>
        <begin position="311"/>
        <end position="338"/>
    </location>
</feature>
<evidence type="ECO:0000256" key="10">
    <source>
        <dbReference type="PIRSR" id="PIRSR000445-1"/>
    </source>
</evidence>
<comment type="domain">
    <text evidence="9">Possesses an unusual extended V-shaped dimeric structure with each monomer consisting of three distinct domains arranged along a curved 'spinal' alpha-helix. The N-terminal catalytic domain specifically recognizes the glutamate moiety of the substrate. The second domain is the NADPH-binding domain, and the third C-terminal domain is responsible for dimerization.</text>
</comment>
<dbReference type="UniPathway" id="UPA00251">
    <property type="reaction ID" value="UER00316"/>
</dbReference>
<dbReference type="InterPro" id="IPR015896">
    <property type="entry name" value="4pyrrol_synth_GluRdtase_dimer"/>
</dbReference>
<dbReference type="SUPFAM" id="SSF69075">
    <property type="entry name" value="Glutamyl tRNA-reductase dimerization domain"/>
    <property type="match status" value="1"/>
</dbReference>
<evidence type="ECO:0000256" key="11">
    <source>
        <dbReference type="PIRSR" id="PIRSR000445-2"/>
    </source>
</evidence>
<dbReference type="STRING" id="471855.Shel_11600"/>
<dbReference type="Pfam" id="PF05201">
    <property type="entry name" value="GlutR_N"/>
    <property type="match status" value="1"/>
</dbReference>
<dbReference type="InterPro" id="IPR036291">
    <property type="entry name" value="NAD(P)-bd_dom_sf"/>
</dbReference>
<proteinExistence type="inferred from homology"/>
<dbReference type="Gene3D" id="3.30.460.30">
    <property type="entry name" value="Glutamyl-tRNA reductase, N-terminal domain"/>
    <property type="match status" value="1"/>
</dbReference>
<dbReference type="InterPro" id="IPR015895">
    <property type="entry name" value="4pyrrol_synth_GluRdtase_N"/>
</dbReference>
<dbReference type="HAMAP" id="MF_00087">
    <property type="entry name" value="Glu_tRNA_reductase"/>
    <property type="match status" value="1"/>
</dbReference>
<dbReference type="InterPro" id="IPR036453">
    <property type="entry name" value="GluRdtase_dimer_dom_sf"/>
</dbReference>
<dbReference type="FunFam" id="3.40.50.720:FF:000031">
    <property type="entry name" value="Glutamyl-tRNA reductase"/>
    <property type="match status" value="1"/>
</dbReference>
<accession>C7N5K9</accession>
<keyword evidence="6 9" id="KW-0627">Porphyrin biosynthesis</keyword>
<evidence type="ECO:0000313" key="20">
    <source>
        <dbReference type="Proteomes" id="UP000002026"/>
    </source>
</evidence>
<dbReference type="HOGENOM" id="CLU_035113_2_2_11"/>
<comment type="subunit">
    <text evidence="9">Homodimer.</text>
</comment>
<feature type="domain" description="Glutamyl-tRNA reductase N-terminal" evidence="18">
    <location>
        <begin position="7"/>
        <end position="154"/>
    </location>
</feature>
<keyword evidence="20" id="KW-1185">Reference proteome</keyword>
<evidence type="ECO:0000256" key="14">
    <source>
        <dbReference type="RuleBase" id="RU000584"/>
    </source>
</evidence>
<feature type="binding site" evidence="9 11">
    <location>
        <position position="118"/>
    </location>
    <ligand>
        <name>substrate</name>
    </ligand>
</feature>
<name>C7N5K9_SLAHD</name>
<comment type="pathway">
    <text evidence="1 9 14">Porphyrin-containing compound metabolism; protoporphyrin-IX biosynthesis; 5-aminolevulinate from L-glutamyl-tRNA(Glu): step 1/2.</text>
</comment>
<dbReference type="InterPro" id="IPR006151">
    <property type="entry name" value="Shikm_DH/Glu-tRNA_Rdtase"/>
</dbReference>
<comment type="miscellaneous">
    <text evidence="9">During catalysis, the active site Cys acts as a nucleophile attacking the alpha-carbonyl group of tRNA-bound glutamate with the formation of a thioester intermediate between enzyme and glutamate, and the concomitant release of tRNA(Glu). The thioester intermediate is finally reduced by direct hydride transfer from NADPH, to form the product GSA.</text>
</comment>
<dbReference type="FunFam" id="3.30.460.30:FF:000001">
    <property type="entry name" value="Glutamyl-tRNA reductase"/>
    <property type="match status" value="1"/>
</dbReference>
<evidence type="ECO:0000256" key="13">
    <source>
        <dbReference type="PIRSR" id="PIRSR000445-4"/>
    </source>
</evidence>
<keyword evidence="5 9" id="KW-0560">Oxidoreductase</keyword>
<comment type="function">
    <text evidence="9">Catalyzes the NADPH-dependent reduction of glutamyl-tRNA(Glu) to glutamate 1-semialdehyde (GSA).</text>
</comment>
<dbReference type="InterPro" id="IPR000343">
    <property type="entry name" value="4pyrrol_synth_GluRdtase"/>
</dbReference>
<dbReference type="KEGG" id="shi:Shel_11600"/>
<evidence type="ECO:0000256" key="12">
    <source>
        <dbReference type="PIRSR" id="PIRSR000445-3"/>
    </source>
</evidence>
<evidence type="ECO:0000313" key="19">
    <source>
        <dbReference type="EMBL" id="ACV22194.1"/>
    </source>
</evidence>
<dbReference type="Proteomes" id="UP000002026">
    <property type="component" value="Chromosome"/>
</dbReference>
<keyword evidence="15" id="KW-0175">Coiled coil</keyword>
<dbReference type="AlphaFoldDB" id="C7N5K9"/>
<evidence type="ECO:0000256" key="2">
    <source>
        <dbReference type="ARBA" id="ARBA00005916"/>
    </source>
</evidence>
<keyword evidence="4 9" id="KW-0521">NADP</keyword>
<comment type="catalytic activity">
    <reaction evidence="7 9 14">
        <text>(S)-4-amino-5-oxopentanoate + tRNA(Glu) + NADP(+) = L-glutamyl-tRNA(Glu) + NADPH + H(+)</text>
        <dbReference type="Rhea" id="RHEA:12344"/>
        <dbReference type="Rhea" id="RHEA-COMP:9663"/>
        <dbReference type="Rhea" id="RHEA-COMP:9680"/>
        <dbReference type="ChEBI" id="CHEBI:15378"/>
        <dbReference type="ChEBI" id="CHEBI:57501"/>
        <dbReference type="ChEBI" id="CHEBI:57783"/>
        <dbReference type="ChEBI" id="CHEBI:58349"/>
        <dbReference type="ChEBI" id="CHEBI:78442"/>
        <dbReference type="ChEBI" id="CHEBI:78520"/>
        <dbReference type="EC" id="1.2.1.70"/>
    </reaction>
</comment>
<evidence type="ECO:0000256" key="9">
    <source>
        <dbReference type="HAMAP-Rule" id="MF_00087"/>
    </source>
</evidence>
<sequence length="464" mass="50712">MSMVTMGMSYKTAPIECRERVAVPAEEIIQADIDLNSCEDIDGALVLSTCNRVEVYVDAKTDRIGLNVLEEWFAKRNGEPLDRSLYYTERGMDATEHLFRVVCSLDSQVLGEAQILGQTKRAFEAASEAGTCNDVMTELFKSALRLGKRARTETGIGTDSVSLSTTAFKVASMVFPNIAKCRALIVGAGEMAALAATYFVDAKMTDVTVVSRSLEHAQAFAAEHGIKAGDFADLYQLAAESDIVFSMTAAPEPVIRAAKLEQAREAAGTAGKRMIMVDEAVPRDIEDACNDLEGVSLYNLESLKGIVDDGLAERLASVADVERMVAEAEEEFLQWMQTRNVLPTIKDMYDKGNAFLDQEFSRAAKALAKERGQQLSDEEEAILHAYGEAIVKKLLHGPTVRLRKEANSADSYYYTGAARYLFGLDTFPAGTHHRPCGHPCKDGLPCPHGVPADHQTQCRTGEKE</sequence>
<evidence type="ECO:0000256" key="3">
    <source>
        <dbReference type="ARBA" id="ARBA00012970"/>
    </source>
</evidence>
<comment type="similarity">
    <text evidence="2 9 14">Belongs to the glutamyl-tRNA reductase family.</text>
</comment>